<keyword evidence="9" id="KW-0675">Receptor</keyword>
<name>Q01UK9_SOLUE</name>
<organism evidence="9">
    <name type="scientific">Solibacter usitatus (strain Ellin6076)</name>
    <dbReference type="NCBI Taxonomy" id="234267"/>
    <lineage>
        <taxon>Bacteria</taxon>
        <taxon>Pseudomonadati</taxon>
        <taxon>Acidobacteriota</taxon>
        <taxon>Terriglobia</taxon>
        <taxon>Bryobacterales</taxon>
        <taxon>Solibacteraceae</taxon>
        <taxon>Candidatus Solibacter</taxon>
    </lineage>
</organism>
<dbReference type="KEGG" id="sus:Acid_5714"/>
<proteinExistence type="predicted"/>
<dbReference type="SUPFAM" id="SSF56935">
    <property type="entry name" value="Porins"/>
    <property type="match status" value="1"/>
</dbReference>
<accession>Q01UK9</accession>
<protein>
    <submittedName>
        <fullName evidence="9">TonB-dependent receptor</fullName>
    </submittedName>
</protein>
<comment type="subcellular location">
    <subcellularLocation>
        <location evidence="1">Cell outer membrane</location>
        <topology evidence="1">Multi-pass membrane protein</topology>
    </subcellularLocation>
</comment>
<dbReference type="SUPFAM" id="SSF49464">
    <property type="entry name" value="Carboxypeptidase regulatory domain-like"/>
    <property type="match status" value="1"/>
</dbReference>
<dbReference type="eggNOG" id="COG4206">
    <property type="taxonomic scope" value="Bacteria"/>
</dbReference>
<dbReference type="PANTHER" id="PTHR30069">
    <property type="entry name" value="TONB-DEPENDENT OUTER MEMBRANE RECEPTOR"/>
    <property type="match status" value="1"/>
</dbReference>
<dbReference type="InterPro" id="IPR036942">
    <property type="entry name" value="Beta-barrel_TonB_sf"/>
</dbReference>
<evidence type="ECO:0000256" key="6">
    <source>
        <dbReference type="ARBA" id="ARBA00023136"/>
    </source>
</evidence>
<dbReference type="STRING" id="234267.Acid_5714"/>
<keyword evidence="7" id="KW-0998">Cell outer membrane</keyword>
<evidence type="ECO:0000313" key="9">
    <source>
        <dbReference type="EMBL" id="ABJ86661.1"/>
    </source>
</evidence>
<dbReference type="InParanoid" id="Q01UK9"/>
<keyword evidence="5 8" id="KW-0732">Signal</keyword>
<keyword evidence="3" id="KW-1134">Transmembrane beta strand</keyword>
<keyword evidence="4" id="KW-0812">Transmembrane</keyword>
<gene>
    <name evidence="9" type="ordered locus">Acid_5714</name>
</gene>
<dbReference type="HOGENOM" id="CLU_333674_0_0_0"/>
<keyword evidence="6" id="KW-0472">Membrane</keyword>
<dbReference type="GO" id="GO:0044718">
    <property type="term" value="P:siderophore transmembrane transport"/>
    <property type="evidence" value="ECO:0007669"/>
    <property type="project" value="TreeGrafter"/>
</dbReference>
<dbReference type="Gene3D" id="2.40.170.20">
    <property type="entry name" value="TonB-dependent receptor, beta-barrel domain"/>
    <property type="match status" value="1"/>
</dbReference>
<evidence type="ECO:0000256" key="4">
    <source>
        <dbReference type="ARBA" id="ARBA00022692"/>
    </source>
</evidence>
<dbReference type="GO" id="GO:0009279">
    <property type="term" value="C:cell outer membrane"/>
    <property type="evidence" value="ECO:0007669"/>
    <property type="project" value="UniProtKB-SubCell"/>
</dbReference>
<keyword evidence="2" id="KW-0813">Transport</keyword>
<evidence type="ECO:0000256" key="8">
    <source>
        <dbReference type="SAM" id="SignalP"/>
    </source>
</evidence>
<dbReference type="PANTHER" id="PTHR30069:SF29">
    <property type="entry name" value="HEMOGLOBIN AND HEMOGLOBIN-HAPTOGLOBIN-BINDING PROTEIN 1-RELATED"/>
    <property type="match status" value="1"/>
</dbReference>
<dbReference type="OrthoDB" id="99445at2"/>
<sequence precursor="true">MTSPALALLFALPLLAQSDLGELRLTVRDPSGAPLAAHAELASTATGTRVAIDLAADGRYSFRALPSGIYRLRITHSNFAPVTELITLRPAIPQAHEVTLSLAAVDTSVLVTESATLVDPTATSTTYHVSSEELKQRVESLPGRGLTDLVVMQPGWTIEANGILHPRESEYDTQYVVNGFPVYDNRSPAFAPAADVDDVESLKIYAGGIPAEFGQKLGGVIEVNTVRNTNPGFHGALVLQHGSFATDSAFASAQWVAGRTTASVNGEGFLTDHYLDPPVTANFTNHGSNSSVGATVEHDFDDSNRLRLSVDRRETGFLVPNDYLQQAAGQRQDRTAAATEGQAYAQHIFSPTLIGTFGVMARDLTARLWSNPLATPIAAGQDRGFREAYVKASLAGHHGRHEWKTGIDARFAEIREEFDYQIVAYRLNPGNVRIFSRNTPASYTFNGTSPDREQAAYAQDTVRLGAVTVSAGLRFDHYALLIHDSAVSPRLAASWNVRPLGVVLHASFDRIFGTPPFENLLVSSAPSSRLGIGFYLPVKAAHGNYYEGGFTRALGGQLRLDATYFRRDVSDFKDDDPLLNTAVSFPIAFQHAEIRGIEVKLALPRWHGLSGFASYANTIGTGQYPISGGLFLDSDDAALLKSTDRFPISQDQRNTARALLRYQFLPRLWTAWSANYNSGLPSEDISNLPPMSFLNAQYGSEIVAKVNFDRARVRPSFTLNASVGADLWRHEKRSVTFQLDVTNVTNRLNLINFTSFLSGTALAPPRGASARIRWDW</sequence>
<dbReference type="AlphaFoldDB" id="Q01UK9"/>
<evidence type="ECO:0000256" key="1">
    <source>
        <dbReference type="ARBA" id="ARBA00004571"/>
    </source>
</evidence>
<evidence type="ECO:0000256" key="2">
    <source>
        <dbReference type="ARBA" id="ARBA00022448"/>
    </source>
</evidence>
<evidence type="ECO:0000256" key="5">
    <source>
        <dbReference type="ARBA" id="ARBA00022729"/>
    </source>
</evidence>
<evidence type="ECO:0000256" key="7">
    <source>
        <dbReference type="ARBA" id="ARBA00023237"/>
    </source>
</evidence>
<evidence type="ECO:0000256" key="3">
    <source>
        <dbReference type="ARBA" id="ARBA00022452"/>
    </source>
</evidence>
<dbReference type="InterPro" id="IPR008969">
    <property type="entry name" value="CarboxyPept-like_regulatory"/>
</dbReference>
<reference evidence="9" key="1">
    <citation type="submission" date="2006-10" db="EMBL/GenBank/DDBJ databases">
        <title>Complete sequence of Solibacter usitatus Ellin6076.</title>
        <authorList>
            <consortium name="US DOE Joint Genome Institute"/>
            <person name="Copeland A."/>
            <person name="Lucas S."/>
            <person name="Lapidus A."/>
            <person name="Barry K."/>
            <person name="Detter J.C."/>
            <person name="Glavina del Rio T."/>
            <person name="Hammon N."/>
            <person name="Israni S."/>
            <person name="Dalin E."/>
            <person name="Tice H."/>
            <person name="Pitluck S."/>
            <person name="Thompson L.S."/>
            <person name="Brettin T."/>
            <person name="Bruce D."/>
            <person name="Han C."/>
            <person name="Tapia R."/>
            <person name="Gilna P."/>
            <person name="Schmutz J."/>
            <person name="Larimer F."/>
            <person name="Land M."/>
            <person name="Hauser L."/>
            <person name="Kyrpides N."/>
            <person name="Mikhailova N."/>
            <person name="Janssen P.H."/>
            <person name="Kuske C.R."/>
            <person name="Richardson P."/>
        </authorList>
    </citation>
    <scope>NUCLEOTIDE SEQUENCE</scope>
    <source>
        <strain evidence="9">Ellin6076</strain>
    </source>
</reference>
<dbReference type="Pfam" id="PF13620">
    <property type="entry name" value="CarboxypepD_reg"/>
    <property type="match status" value="1"/>
</dbReference>
<dbReference type="EMBL" id="CP000473">
    <property type="protein sequence ID" value="ABJ86661.1"/>
    <property type="molecule type" value="Genomic_DNA"/>
</dbReference>
<feature type="signal peptide" evidence="8">
    <location>
        <begin position="1"/>
        <end position="16"/>
    </location>
</feature>
<dbReference type="GO" id="GO:0015344">
    <property type="term" value="F:siderophore uptake transmembrane transporter activity"/>
    <property type="evidence" value="ECO:0007669"/>
    <property type="project" value="TreeGrafter"/>
</dbReference>
<dbReference type="InterPro" id="IPR039426">
    <property type="entry name" value="TonB-dep_rcpt-like"/>
</dbReference>
<feature type="chain" id="PRO_5004163427" evidence="8">
    <location>
        <begin position="17"/>
        <end position="776"/>
    </location>
</feature>
<dbReference type="Gene3D" id="2.60.40.1120">
    <property type="entry name" value="Carboxypeptidase-like, regulatory domain"/>
    <property type="match status" value="1"/>
</dbReference>